<sequence>MVERGPADRLPQDLVDLVDSWSTVPAFVHDRHFTVLHANHLAQALSRAFRPGANLLRSTFLRPEVLRASPDPGLVTEHVVGELRKSLGTHEWDAVFEGLVDELRTGNSRFAEAWTGLEPDRRPDAAETFTFDRPDLGRLELRYLQLEVPEHFGWSLVIWRACDEASARLLAVLAGQSPDRT</sequence>
<dbReference type="PANTHER" id="PTHR35010:SF2">
    <property type="entry name" value="BLL4672 PROTEIN"/>
    <property type="match status" value="1"/>
</dbReference>
<feature type="domain" description="MmyB-like transcription regulator ligand binding" evidence="1">
    <location>
        <begin position="11"/>
        <end position="172"/>
    </location>
</feature>
<evidence type="ECO:0000313" key="2">
    <source>
        <dbReference type="EMBL" id="SKC35677.1"/>
    </source>
</evidence>
<dbReference type="Proteomes" id="UP000190827">
    <property type="component" value="Unassembled WGS sequence"/>
</dbReference>
<dbReference type="Pfam" id="PF17765">
    <property type="entry name" value="MLTR_LBD"/>
    <property type="match status" value="1"/>
</dbReference>
<dbReference type="PANTHER" id="PTHR35010">
    <property type="entry name" value="BLL4672 PROTEIN-RELATED"/>
    <property type="match status" value="1"/>
</dbReference>
<gene>
    <name evidence="2" type="ORF">SAMN06295973_0028</name>
</gene>
<dbReference type="Gene3D" id="3.30.450.180">
    <property type="match status" value="1"/>
</dbReference>
<name>A0ABY1LFK0_9MICO</name>
<protein>
    <recommendedName>
        <fullName evidence="1">MmyB-like transcription regulator ligand binding domain-containing protein</fullName>
    </recommendedName>
</protein>
<dbReference type="InterPro" id="IPR041413">
    <property type="entry name" value="MLTR_LBD"/>
</dbReference>
<organism evidence="2 3">
    <name type="scientific">Plantibacter cousiniae</name>
    <name type="common">nom. nud.</name>
    <dbReference type="NCBI Taxonomy" id="199709"/>
    <lineage>
        <taxon>Bacteria</taxon>
        <taxon>Bacillati</taxon>
        <taxon>Actinomycetota</taxon>
        <taxon>Actinomycetes</taxon>
        <taxon>Micrococcales</taxon>
        <taxon>Microbacteriaceae</taxon>
        <taxon>Plantibacter</taxon>
    </lineage>
</organism>
<accession>A0ABY1LFK0</accession>
<evidence type="ECO:0000313" key="3">
    <source>
        <dbReference type="Proteomes" id="UP000190827"/>
    </source>
</evidence>
<dbReference type="RefSeq" id="WP_079704185.1">
    <property type="nucleotide sequence ID" value="NZ_FUZO01000001.1"/>
</dbReference>
<keyword evidence="3" id="KW-1185">Reference proteome</keyword>
<reference evidence="2 3" key="1">
    <citation type="submission" date="2017-02" db="EMBL/GenBank/DDBJ databases">
        <authorList>
            <person name="Varghese N."/>
            <person name="Submissions S."/>
        </authorList>
    </citation>
    <scope>NUCLEOTIDE SEQUENCE [LARGE SCALE GENOMIC DNA]</scope>
    <source>
        <strain evidence="2 3">VKM Ac-1787</strain>
    </source>
</reference>
<evidence type="ECO:0000259" key="1">
    <source>
        <dbReference type="Pfam" id="PF17765"/>
    </source>
</evidence>
<proteinExistence type="predicted"/>
<dbReference type="EMBL" id="FUZO01000001">
    <property type="protein sequence ID" value="SKC35677.1"/>
    <property type="molecule type" value="Genomic_DNA"/>
</dbReference>
<comment type="caution">
    <text evidence="2">The sequence shown here is derived from an EMBL/GenBank/DDBJ whole genome shotgun (WGS) entry which is preliminary data.</text>
</comment>